<evidence type="ECO:0000256" key="1">
    <source>
        <dbReference type="SAM" id="MobiDB-lite"/>
    </source>
</evidence>
<organism evidence="2 3">
    <name type="scientific">Moniliophthora roreri</name>
    <name type="common">Frosty pod rot fungus</name>
    <name type="synonym">Monilia roreri</name>
    <dbReference type="NCBI Taxonomy" id="221103"/>
    <lineage>
        <taxon>Eukaryota</taxon>
        <taxon>Fungi</taxon>
        <taxon>Dikarya</taxon>
        <taxon>Basidiomycota</taxon>
        <taxon>Agaricomycotina</taxon>
        <taxon>Agaricomycetes</taxon>
        <taxon>Agaricomycetidae</taxon>
        <taxon>Agaricales</taxon>
        <taxon>Marasmiineae</taxon>
        <taxon>Marasmiaceae</taxon>
        <taxon>Moniliophthora</taxon>
    </lineage>
</organism>
<protein>
    <submittedName>
        <fullName evidence="2">Uncharacterized protein</fullName>
    </submittedName>
</protein>
<comment type="caution">
    <text evidence="2">The sequence shown here is derived from an EMBL/GenBank/DDBJ whole genome shotgun (WGS) entry which is preliminary data.</text>
</comment>
<evidence type="ECO:0000313" key="3">
    <source>
        <dbReference type="Proteomes" id="UP000054988"/>
    </source>
</evidence>
<sequence>MAPITAGSRVPSLLINSCCLSMNTPDHKQSIDDHASAPTLDYSDDDGRPPTEEERGTIHFAMI</sequence>
<feature type="compositionally biased region" description="Basic and acidic residues" evidence="1">
    <location>
        <begin position="45"/>
        <end position="57"/>
    </location>
</feature>
<dbReference type="AlphaFoldDB" id="A0A0W0FUF7"/>
<gene>
    <name evidence="2" type="ORF">WG66_7611</name>
</gene>
<proteinExistence type="predicted"/>
<accession>A0A0W0FUF7</accession>
<dbReference type="Proteomes" id="UP000054988">
    <property type="component" value="Unassembled WGS sequence"/>
</dbReference>
<dbReference type="EMBL" id="LATX01001627">
    <property type="protein sequence ID" value="KTB39910.1"/>
    <property type="molecule type" value="Genomic_DNA"/>
</dbReference>
<evidence type="ECO:0000313" key="2">
    <source>
        <dbReference type="EMBL" id="KTB39910.1"/>
    </source>
</evidence>
<feature type="compositionally biased region" description="Basic and acidic residues" evidence="1">
    <location>
        <begin position="25"/>
        <end position="35"/>
    </location>
</feature>
<reference evidence="2 3" key="1">
    <citation type="submission" date="2015-12" db="EMBL/GenBank/DDBJ databases">
        <title>Draft genome sequence of Moniliophthora roreri, the causal agent of frosty pod rot of cacao.</title>
        <authorList>
            <person name="Aime M.C."/>
            <person name="Diaz-Valderrama J.R."/>
            <person name="Kijpornyongpan T."/>
            <person name="Phillips-Mora W."/>
        </authorList>
    </citation>
    <scope>NUCLEOTIDE SEQUENCE [LARGE SCALE GENOMIC DNA]</scope>
    <source>
        <strain evidence="2 3">MCA 2952</strain>
    </source>
</reference>
<feature type="region of interest" description="Disordered" evidence="1">
    <location>
        <begin position="25"/>
        <end position="63"/>
    </location>
</feature>
<name>A0A0W0FUF7_MONRR</name>